<name>A0A9P4X637_9HYPO</name>
<comment type="caution">
    <text evidence="2">The sequence shown here is derived from an EMBL/GenBank/DDBJ whole genome shotgun (WGS) entry which is preliminary data.</text>
</comment>
<proteinExistence type="predicted"/>
<keyword evidence="3" id="KW-1185">Reference proteome</keyword>
<dbReference type="Proteomes" id="UP000801864">
    <property type="component" value="Unassembled WGS sequence"/>
</dbReference>
<gene>
    <name evidence="2" type="ORF">CFAM422_011848</name>
</gene>
<evidence type="ECO:0000256" key="1">
    <source>
        <dbReference type="SAM" id="MobiDB-lite"/>
    </source>
</evidence>
<evidence type="ECO:0000313" key="3">
    <source>
        <dbReference type="Proteomes" id="UP000801864"/>
    </source>
</evidence>
<accession>A0A9P4X637</accession>
<dbReference type="EMBL" id="QLNT01000026">
    <property type="protein sequence ID" value="KAF3058851.1"/>
    <property type="molecule type" value="Genomic_DNA"/>
</dbReference>
<reference evidence="2 3" key="1">
    <citation type="submission" date="2018-06" db="EMBL/GenBank/DDBJ databases">
        <title>Genome analysis of cellulolytic fungus Trichoderma lentiforme CFAM-422.</title>
        <authorList>
            <person name="Steindorff A.S."/>
            <person name="Formighieri E.F."/>
            <person name="Midorikawa G.E.O."/>
            <person name="Tamietti M.S."/>
            <person name="Ramos E.Z."/>
            <person name="Silva A.S."/>
            <person name="Bon E.P.S."/>
            <person name="Mendes T.D."/>
            <person name="Damaso M.C.T."/>
            <person name="Favaro L.C.L."/>
        </authorList>
    </citation>
    <scope>NUCLEOTIDE SEQUENCE [LARGE SCALE GENOMIC DNA]</scope>
    <source>
        <strain evidence="2 3">CFAM-422</strain>
    </source>
</reference>
<feature type="region of interest" description="Disordered" evidence="1">
    <location>
        <begin position="77"/>
        <end position="114"/>
    </location>
</feature>
<dbReference type="AlphaFoldDB" id="A0A9P4X637"/>
<protein>
    <submittedName>
        <fullName evidence="2">Uncharacterized protein</fullName>
    </submittedName>
</protein>
<feature type="compositionally biased region" description="Pro residues" evidence="1">
    <location>
        <begin position="97"/>
        <end position="108"/>
    </location>
</feature>
<sequence length="201" mass="21624">MLAANVIRHYANPSFGRAPPRSFSPGMFWSLVTPRPASRADGLQVAVPRAFPPTGPLAPVFHPSLLSPPVISTLSTQTVAPATPAKPAPHECLQPHVPVPSDVPPLQPSPRTIGPGAARIRLRYQERQSATPQPNAVSPPSSPYLDPHLFFSSLRLLAPLLAPLPGIASLMSLSRRGTWPLVHPHPWIARSPARLPARRSE</sequence>
<organism evidence="2 3">
    <name type="scientific">Trichoderma lentiforme</name>
    <dbReference type="NCBI Taxonomy" id="1567552"/>
    <lineage>
        <taxon>Eukaryota</taxon>
        <taxon>Fungi</taxon>
        <taxon>Dikarya</taxon>
        <taxon>Ascomycota</taxon>
        <taxon>Pezizomycotina</taxon>
        <taxon>Sordariomycetes</taxon>
        <taxon>Hypocreomycetidae</taxon>
        <taxon>Hypocreales</taxon>
        <taxon>Hypocreaceae</taxon>
        <taxon>Trichoderma</taxon>
    </lineage>
</organism>
<evidence type="ECO:0000313" key="2">
    <source>
        <dbReference type="EMBL" id="KAF3058851.1"/>
    </source>
</evidence>